<dbReference type="Pfam" id="PF00892">
    <property type="entry name" value="EamA"/>
    <property type="match status" value="2"/>
</dbReference>
<feature type="transmembrane region" description="Helical" evidence="6">
    <location>
        <begin position="249"/>
        <end position="266"/>
    </location>
</feature>
<keyword evidence="9" id="KW-1185">Reference proteome</keyword>
<evidence type="ECO:0000256" key="2">
    <source>
        <dbReference type="ARBA" id="ARBA00022475"/>
    </source>
</evidence>
<dbReference type="SUPFAM" id="SSF103481">
    <property type="entry name" value="Multidrug resistance efflux transporter EmrE"/>
    <property type="match status" value="2"/>
</dbReference>
<dbReference type="EMBL" id="PDWN01000004">
    <property type="protein sequence ID" value="KAF1695914.1"/>
    <property type="molecule type" value="Genomic_DNA"/>
</dbReference>
<dbReference type="RefSeq" id="WP_162409153.1">
    <property type="nucleotide sequence ID" value="NZ_PDWN01000004.1"/>
</dbReference>
<feature type="transmembrane region" description="Helical" evidence="6">
    <location>
        <begin position="38"/>
        <end position="56"/>
    </location>
</feature>
<feature type="transmembrane region" description="Helical" evidence="6">
    <location>
        <begin position="217"/>
        <end position="237"/>
    </location>
</feature>
<protein>
    <submittedName>
        <fullName evidence="8">EamA family transporter</fullName>
    </submittedName>
</protein>
<dbReference type="Proteomes" id="UP000788419">
    <property type="component" value="Unassembled WGS sequence"/>
</dbReference>
<keyword evidence="2" id="KW-1003">Cell membrane</keyword>
<name>A0ABQ6Z8V5_9GAMM</name>
<evidence type="ECO:0000256" key="5">
    <source>
        <dbReference type="ARBA" id="ARBA00023136"/>
    </source>
</evidence>
<keyword evidence="5 6" id="KW-0472">Membrane</keyword>
<evidence type="ECO:0000259" key="7">
    <source>
        <dbReference type="Pfam" id="PF00892"/>
    </source>
</evidence>
<feature type="transmembrane region" description="Helical" evidence="6">
    <location>
        <begin position="12"/>
        <end position="32"/>
    </location>
</feature>
<feature type="transmembrane region" description="Helical" evidence="6">
    <location>
        <begin position="68"/>
        <end position="88"/>
    </location>
</feature>
<comment type="caution">
    <text evidence="8">The sequence shown here is derived from an EMBL/GenBank/DDBJ whole genome shotgun (WGS) entry which is preliminary data.</text>
</comment>
<comment type="subcellular location">
    <subcellularLocation>
        <location evidence="1">Cell membrane</location>
        <topology evidence="1">Multi-pass membrane protein</topology>
    </subcellularLocation>
</comment>
<dbReference type="PANTHER" id="PTHR42920">
    <property type="entry name" value="OS03G0707200 PROTEIN-RELATED"/>
    <property type="match status" value="1"/>
</dbReference>
<feature type="transmembrane region" description="Helical" evidence="6">
    <location>
        <begin position="94"/>
        <end position="115"/>
    </location>
</feature>
<dbReference type="InterPro" id="IPR051258">
    <property type="entry name" value="Diverse_Substrate_Transporter"/>
</dbReference>
<feature type="transmembrane region" description="Helical" evidence="6">
    <location>
        <begin position="124"/>
        <end position="141"/>
    </location>
</feature>
<feature type="domain" description="EamA" evidence="7">
    <location>
        <begin position="147"/>
        <end position="289"/>
    </location>
</feature>
<keyword evidence="3 6" id="KW-0812">Transmembrane</keyword>
<evidence type="ECO:0000256" key="3">
    <source>
        <dbReference type="ARBA" id="ARBA00022692"/>
    </source>
</evidence>
<sequence>MPMTDRTCAQLQIHFCVLLWGFTAILGKLISLPALPLVWWRMLLVVAALALVPRVWRGLRALPPRLVLAYAGIGVVVALHWLTFYGAIKLANASVAATCIALAPVFTAVIEPWVAKRPFRPRELALGVAVLPGVALVVGGVPDGMRLGVAVGALSALLVAIFGSYNKRLVEHADPLTVTAIELGAGTLALTALAPLMPLLLPAFAGDLLVVPGLHDGALLLVLALGCTLLPFALSLVALRHLSAYTVQLATNLEPVYAIILAALLLGEQHELTPLFYLGVAVILGAVFLDPLLARRRSGAAPDAEVQHPEMLGTSEAKQLVD</sequence>
<proteinExistence type="predicted"/>
<dbReference type="PANTHER" id="PTHR42920:SF5">
    <property type="entry name" value="EAMA DOMAIN-CONTAINING PROTEIN"/>
    <property type="match status" value="1"/>
</dbReference>
<reference evidence="8 9" key="1">
    <citation type="submission" date="2017-10" db="EMBL/GenBank/DDBJ databases">
        <title>Whole genome sequencing of members of genus Pseudoxanthomonas.</title>
        <authorList>
            <person name="Kumar S."/>
            <person name="Bansal K."/>
            <person name="Kaur A."/>
            <person name="Patil P."/>
            <person name="Sharma S."/>
            <person name="Patil P.B."/>
        </authorList>
    </citation>
    <scope>NUCLEOTIDE SEQUENCE [LARGE SCALE GENOMIC DNA]</scope>
    <source>
        <strain evidence="8 9">DSM 17801</strain>
    </source>
</reference>
<evidence type="ECO:0000256" key="1">
    <source>
        <dbReference type="ARBA" id="ARBA00004651"/>
    </source>
</evidence>
<feature type="transmembrane region" description="Helical" evidence="6">
    <location>
        <begin position="177"/>
        <end position="197"/>
    </location>
</feature>
<gene>
    <name evidence="8" type="ORF">CSC65_05285</name>
</gene>
<accession>A0ABQ6Z8V5</accession>
<evidence type="ECO:0000256" key="6">
    <source>
        <dbReference type="SAM" id="Phobius"/>
    </source>
</evidence>
<feature type="transmembrane region" description="Helical" evidence="6">
    <location>
        <begin position="147"/>
        <end position="165"/>
    </location>
</feature>
<organism evidence="8 9">
    <name type="scientific">Pseudoxanthomonas daejeonensis</name>
    <dbReference type="NCBI Taxonomy" id="266062"/>
    <lineage>
        <taxon>Bacteria</taxon>
        <taxon>Pseudomonadati</taxon>
        <taxon>Pseudomonadota</taxon>
        <taxon>Gammaproteobacteria</taxon>
        <taxon>Lysobacterales</taxon>
        <taxon>Lysobacteraceae</taxon>
        <taxon>Pseudoxanthomonas</taxon>
    </lineage>
</organism>
<keyword evidence="4 6" id="KW-1133">Transmembrane helix</keyword>
<feature type="domain" description="EamA" evidence="7">
    <location>
        <begin position="15"/>
        <end position="138"/>
    </location>
</feature>
<feature type="transmembrane region" description="Helical" evidence="6">
    <location>
        <begin position="272"/>
        <end position="289"/>
    </location>
</feature>
<dbReference type="InterPro" id="IPR037185">
    <property type="entry name" value="EmrE-like"/>
</dbReference>
<evidence type="ECO:0000256" key="4">
    <source>
        <dbReference type="ARBA" id="ARBA00022989"/>
    </source>
</evidence>
<evidence type="ECO:0000313" key="9">
    <source>
        <dbReference type="Proteomes" id="UP000788419"/>
    </source>
</evidence>
<evidence type="ECO:0000313" key="8">
    <source>
        <dbReference type="EMBL" id="KAF1695914.1"/>
    </source>
</evidence>
<dbReference type="InterPro" id="IPR000620">
    <property type="entry name" value="EamA_dom"/>
</dbReference>